<protein>
    <submittedName>
        <fullName evidence="2">Uncharacterized protein</fullName>
    </submittedName>
</protein>
<evidence type="ECO:0000313" key="3">
    <source>
        <dbReference type="Proteomes" id="UP001303160"/>
    </source>
</evidence>
<evidence type="ECO:0000313" key="2">
    <source>
        <dbReference type="EMBL" id="KAK4201724.1"/>
    </source>
</evidence>
<dbReference type="EMBL" id="MU863904">
    <property type="protein sequence ID" value="KAK4201724.1"/>
    <property type="molecule type" value="Genomic_DNA"/>
</dbReference>
<proteinExistence type="predicted"/>
<evidence type="ECO:0000256" key="1">
    <source>
        <dbReference type="SAM" id="SignalP"/>
    </source>
</evidence>
<feature type="chain" id="PRO_5042846177" evidence="1">
    <location>
        <begin position="21"/>
        <end position="196"/>
    </location>
</feature>
<organism evidence="2 3">
    <name type="scientific">Triangularia verruculosa</name>
    <dbReference type="NCBI Taxonomy" id="2587418"/>
    <lineage>
        <taxon>Eukaryota</taxon>
        <taxon>Fungi</taxon>
        <taxon>Dikarya</taxon>
        <taxon>Ascomycota</taxon>
        <taxon>Pezizomycotina</taxon>
        <taxon>Sordariomycetes</taxon>
        <taxon>Sordariomycetidae</taxon>
        <taxon>Sordariales</taxon>
        <taxon>Podosporaceae</taxon>
        <taxon>Triangularia</taxon>
    </lineage>
</organism>
<keyword evidence="1" id="KW-0732">Signal</keyword>
<comment type="caution">
    <text evidence="2">The sequence shown here is derived from an EMBL/GenBank/DDBJ whole genome shotgun (WGS) entry which is preliminary data.</text>
</comment>
<keyword evidence="3" id="KW-1185">Reference proteome</keyword>
<sequence length="196" mass="21382">MGNIFCLPLAVAVFPLGILAGSLSAAGSCVNNGLALFSNTNYRGDCQGTPHDALDNTNKPSCVDINFSTGVYSLLKSDQLKCCFLYEQPCPNRESPFYPQRPNLLSQRVFVGSIPDLSIYGWGGTTIKSVVCPDAETCAALQADAVTTKQQVWVEQTVRDPYSGQKSVRKVLEENMVSLRPYWLDLQLAEGHENAI</sequence>
<gene>
    <name evidence="2" type="ORF">QBC40DRAFT_323667</name>
</gene>
<feature type="signal peptide" evidence="1">
    <location>
        <begin position="1"/>
        <end position="20"/>
    </location>
</feature>
<dbReference type="Proteomes" id="UP001303160">
    <property type="component" value="Unassembled WGS sequence"/>
</dbReference>
<name>A0AAN6XJF0_9PEZI</name>
<reference evidence="2" key="1">
    <citation type="journal article" date="2023" name="Mol. Phylogenet. Evol.">
        <title>Genome-scale phylogeny and comparative genomics of the fungal order Sordariales.</title>
        <authorList>
            <person name="Hensen N."/>
            <person name="Bonometti L."/>
            <person name="Westerberg I."/>
            <person name="Brannstrom I.O."/>
            <person name="Guillou S."/>
            <person name="Cros-Aarteil S."/>
            <person name="Calhoun S."/>
            <person name="Haridas S."/>
            <person name="Kuo A."/>
            <person name="Mondo S."/>
            <person name="Pangilinan J."/>
            <person name="Riley R."/>
            <person name="LaButti K."/>
            <person name="Andreopoulos B."/>
            <person name="Lipzen A."/>
            <person name="Chen C."/>
            <person name="Yan M."/>
            <person name="Daum C."/>
            <person name="Ng V."/>
            <person name="Clum A."/>
            <person name="Steindorff A."/>
            <person name="Ohm R.A."/>
            <person name="Martin F."/>
            <person name="Silar P."/>
            <person name="Natvig D.O."/>
            <person name="Lalanne C."/>
            <person name="Gautier V."/>
            <person name="Ament-Velasquez S.L."/>
            <person name="Kruys A."/>
            <person name="Hutchinson M.I."/>
            <person name="Powell A.J."/>
            <person name="Barry K."/>
            <person name="Miller A.N."/>
            <person name="Grigoriev I.V."/>
            <person name="Debuchy R."/>
            <person name="Gladieux P."/>
            <person name="Hiltunen Thoren M."/>
            <person name="Johannesson H."/>
        </authorList>
    </citation>
    <scope>NUCLEOTIDE SEQUENCE</scope>
    <source>
        <strain evidence="2">CBS 315.58</strain>
    </source>
</reference>
<dbReference type="AlphaFoldDB" id="A0AAN6XJF0"/>
<reference evidence="2" key="2">
    <citation type="submission" date="2023-05" db="EMBL/GenBank/DDBJ databases">
        <authorList>
            <consortium name="Lawrence Berkeley National Laboratory"/>
            <person name="Steindorff A."/>
            <person name="Hensen N."/>
            <person name="Bonometti L."/>
            <person name="Westerberg I."/>
            <person name="Brannstrom I.O."/>
            <person name="Guillou S."/>
            <person name="Cros-Aarteil S."/>
            <person name="Calhoun S."/>
            <person name="Haridas S."/>
            <person name="Kuo A."/>
            <person name="Mondo S."/>
            <person name="Pangilinan J."/>
            <person name="Riley R."/>
            <person name="Labutti K."/>
            <person name="Andreopoulos B."/>
            <person name="Lipzen A."/>
            <person name="Chen C."/>
            <person name="Yanf M."/>
            <person name="Daum C."/>
            <person name="Ng V."/>
            <person name="Clum A."/>
            <person name="Ohm R."/>
            <person name="Martin F."/>
            <person name="Silar P."/>
            <person name="Natvig D."/>
            <person name="Lalanne C."/>
            <person name="Gautier V."/>
            <person name="Ament-Velasquez S.L."/>
            <person name="Kruys A."/>
            <person name="Hutchinson M.I."/>
            <person name="Powell A.J."/>
            <person name="Barry K."/>
            <person name="Miller A.N."/>
            <person name="Grigoriev I.V."/>
            <person name="Debuchy R."/>
            <person name="Gladieux P."/>
            <person name="Thoren M.H."/>
            <person name="Johannesson H."/>
        </authorList>
    </citation>
    <scope>NUCLEOTIDE SEQUENCE</scope>
    <source>
        <strain evidence="2">CBS 315.58</strain>
    </source>
</reference>
<accession>A0AAN6XJF0</accession>